<dbReference type="PROSITE" id="PS50172">
    <property type="entry name" value="BRCT"/>
    <property type="match status" value="1"/>
</dbReference>
<dbReference type="InterPro" id="IPR001357">
    <property type="entry name" value="BRCT_dom"/>
</dbReference>
<evidence type="ECO:0000313" key="4">
    <source>
        <dbReference type="Proteomes" id="UP000772434"/>
    </source>
</evidence>
<dbReference type="Gene3D" id="3.40.50.10190">
    <property type="entry name" value="BRCT domain"/>
    <property type="match status" value="1"/>
</dbReference>
<evidence type="ECO:0000256" key="1">
    <source>
        <dbReference type="SAM" id="MobiDB-lite"/>
    </source>
</evidence>
<feature type="compositionally biased region" description="Low complexity" evidence="1">
    <location>
        <begin position="174"/>
        <end position="185"/>
    </location>
</feature>
<keyword evidence="4" id="KW-1185">Reference proteome</keyword>
<organism evidence="3 4">
    <name type="scientific">Rhodocollybia butyracea</name>
    <dbReference type="NCBI Taxonomy" id="206335"/>
    <lineage>
        <taxon>Eukaryota</taxon>
        <taxon>Fungi</taxon>
        <taxon>Dikarya</taxon>
        <taxon>Basidiomycota</taxon>
        <taxon>Agaricomycotina</taxon>
        <taxon>Agaricomycetes</taxon>
        <taxon>Agaricomycetidae</taxon>
        <taxon>Agaricales</taxon>
        <taxon>Marasmiineae</taxon>
        <taxon>Omphalotaceae</taxon>
        <taxon>Rhodocollybia</taxon>
    </lineage>
</organism>
<feature type="compositionally biased region" description="Basic residues" evidence="1">
    <location>
        <begin position="149"/>
        <end position="160"/>
    </location>
</feature>
<dbReference type="EMBL" id="JADNRY010000016">
    <property type="protein sequence ID" value="KAF9073715.1"/>
    <property type="molecule type" value="Genomic_DNA"/>
</dbReference>
<proteinExistence type="predicted"/>
<accession>A0A9P5Q3W4</accession>
<sequence>MLFKGFKGCFSPKTCARVRSIWVDNGGSIMQSEKEFHQTSCFFCVGTDDPWMKKLSKKNVIVLHVSWVLRCVEGQSLMPVSFFVLDDYFDPTRTIPASPPLTPDSTAEPLPSKQNKTSHAIEFHKPIPHLKRTFLDMNSSNQDEDYSPKRSRPTKRQRTRFYRDPDPDATCQLSSPSPASRPVASSAIKTNTDLNRICERSASKEPAPKAHLTSCYSFPSTSRSFPFVHLGLPFPSRILKNSVPLQICYDSRNKPANANLNAFMSSWNRIANQSALCSLNRSSEDNSAPENTFRIKVSSLLIVPEPFPDSVSTTIFSPGKTHLGRKFWADEKSNS</sequence>
<evidence type="ECO:0000313" key="3">
    <source>
        <dbReference type="EMBL" id="KAF9073715.1"/>
    </source>
</evidence>
<feature type="region of interest" description="Disordered" evidence="1">
    <location>
        <begin position="95"/>
        <end position="118"/>
    </location>
</feature>
<feature type="region of interest" description="Disordered" evidence="1">
    <location>
        <begin position="138"/>
        <end position="185"/>
    </location>
</feature>
<dbReference type="Proteomes" id="UP000772434">
    <property type="component" value="Unassembled WGS sequence"/>
</dbReference>
<comment type="caution">
    <text evidence="3">The sequence shown here is derived from an EMBL/GenBank/DDBJ whole genome shotgun (WGS) entry which is preliminary data.</text>
</comment>
<gene>
    <name evidence="3" type="ORF">BDP27DRAFT_1318028</name>
</gene>
<dbReference type="AlphaFoldDB" id="A0A9P5Q3W4"/>
<dbReference type="InterPro" id="IPR036420">
    <property type="entry name" value="BRCT_dom_sf"/>
</dbReference>
<dbReference type="OrthoDB" id="3197870at2759"/>
<evidence type="ECO:0000259" key="2">
    <source>
        <dbReference type="PROSITE" id="PS50172"/>
    </source>
</evidence>
<feature type="domain" description="BRCT" evidence="2">
    <location>
        <begin position="1"/>
        <end position="85"/>
    </location>
</feature>
<dbReference type="SUPFAM" id="SSF52113">
    <property type="entry name" value="BRCT domain"/>
    <property type="match status" value="1"/>
</dbReference>
<name>A0A9P5Q3W4_9AGAR</name>
<reference evidence="3" key="1">
    <citation type="submission" date="2020-11" db="EMBL/GenBank/DDBJ databases">
        <authorList>
            <consortium name="DOE Joint Genome Institute"/>
            <person name="Ahrendt S."/>
            <person name="Riley R."/>
            <person name="Andreopoulos W."/>
            <person name="Labutti K."/>
            <person name="Pangilinan J."/>
            <person name="Ruiz-Duenas F.J."/>
            <person name="Barrasa J.M."/>
            <person name="Sanchez-Garcia M."/>
            <person name="Camarero S."/>
            <person name="Miyauchi S."/>
            <person name="Serrano A."/>
            <person name="Linde D."/>
            <person name="Babiker R."/>
            <person name="Drula E."/>
            <person name="Ayuso-Fernandez I."/>
            <person name="Pacheco R."/>
            <person name="Padilla G."/>
            <person name="Ferreira P."/>
            <person name="Barriuso J."/>
            <person name="Kellner H."/>
            <person name="Castanera R."/>
            <person name="Alfaro M."/>
            <person name="Ramirez L."/>
            <person name="Pisabarro A.G."/>
            <person name="Kuo A."/>
            <person name="Tritt A."/>
            <person name="Lipzen A."/>
            <person name="He G."/>
            <person name="Yan M."/>
            <person name="Ng V."/>
            <person name="Cullen D."/>
            <person name="Martin F."/>
            <person name="Rosso M.-N."/>
            <person name="Henrissat B."/>
            <person name="Hibbett D."/>
            <person name="Martinez A.T."/>
            <person name="Grigoriev I.V."/>
        </authorList>
    </citation>
    <scope>NUCLEOTIDE SEQUENCE</scope>
    <source>
        <strain evidence="3">AH 40177</strain>
    </source>
</reference>
<protein>
    <recommendedName>
        <fullName evidence="2">BRCT domain-containing protein</fullName>
    </recommendedName>
</protein>